<proteinExistence type="predicted"/>
<dbReference type="EMBL" id="JAQQWM010000001">
    <property type="protein sequence ID" value="KAK8083118.1"/>
    <property type="molecule type" value="Genomic_DNA"/>
</dbReference>
<evidence type="ECO:0000313" key="2">
    <source>
        <dbReference type="Proteomes" id="UP001446871"/>
    </source>
</evidence>
<dbReference type="Proteomes" id="UP001446871">
    <property type="component" value="Unassembled WGS sequence"/>
</dbReference>
<accession>A0ABR1WM70</accession>
<name>A0ABR1WM70_9PEZI</name>
<protein>
    <submittedName>
        <fullName evidence="1">Uncharacterized protein</fullName>
    </submittedName>
</protein>
<gene>
    <name evidence="1" type="ORF">PG996_001899</name>
</gene>
<organism evidence="1 2">
    <name type="scientific">Apiospora saccharicola</name>
    <dbReference type="NCBI Taxonomy" id="335842"/>
    <lineage>
        <taxon>Eukaryota</taxon>
        <taxon>Fungi</taxon>
        <taxon>Dikarya</taxon>
        <taxon>Ascomycota</taxon>
        <taxon>Pezizomycotina</taxon>
        <taxon>Sordariomycetes</taxon>
        <taxon>Xylariomycetidae</taxon>
        <taxon>Amphisphaeriales</taxon>
        <taxon>Apiosporaceae</taxon>
        <taxon>Apiospora</taxon>
    </lineage>
</organism>
<comment type="caution">
    <text evidence="1">The sequence shown here is derived from an EMBL/GenBank/DDBJ whole genome shotgun (WGS) entry which is preliminary data.</text>
</comment>
<reference evidence="1 2" key="1">
    <citation type="submission" date="2023-01" db="EMBL/GenBank/DDBJ databases">
        <title>Analysis of 21 Apiospora genomes using comparative genomics revels a genus with tremendous synthesis potential of carbohydrate active enzymes and secondary metabolites.</title>
        <authorList>
            <person name="Sorensen T."/>
        </authorList>
    </citation>
    <scope>NUCLEOTIDE SEQUENCE [LARGE SCALE GENOMIC DNA]</scope>
    <source>
        <strain evidence="1 2">CBS 83171</strain>
    </source>
</reference>
<keyword evidence="2" id="KW-1185">Reference proteome</keyword>
<sequence length="103" mass="10847">MALVAEPHETIVTDTGSPFMPDGSVWSGMMDMSPSQSPENLAPCFYAPALAFDDATIAVPAIDTALPIAPIALIVPMGELNWGDMETLQAALSWLPAPGTYVQ</sequence>
<evidence type="ECO:0000313" key="1">
    <source>
        <dbReference type="EMBL" id="KAK8083118.1"/>
    </source>
</evidence>